<dbReference type="EMBL" id="CP121195">
    <property type="protein sequence ID" value="XBH13765.1"/>
    <property type="molecule type" value="Genomic_DNA"/>
</dbReference>
<dbReference type="RefSeq" id="WP_348269876.1">
    <property type="nucleotide sequence ID" value="NZ_CP121195.1"/>
</dbReference>
<reference evidence="1" key="1">
    <citation type="submission" date="2023-03" db="EMBL/GenBank/DDBJ databases">
        <title>Edaphobacter sp.</title>
        <authorList>
            <person name="Huber K.J."/>
            <person name="Papendorf J."/>
            <person name="Pilke C."/>
            <person name="Bunk B."/>
            <person name="Sproeer C."/>
            <person name="Pester M."/>
        </authorList>
    </citation>
    <scope>NUCLEOTIDE SEQUENCE</scope>
    <source>
        <strain evidence="1">DSM 109920</strain>
    </source>
</reference>
<proteinExistence type="predicted"/>
<name>A0AAU7D857_9BACT</name>
<organism evidence="1">
    <name type="scientific">Edaphobacter paludis</name>
    <dbReference type="NCBI Taxonomy" id="3035702"/>
    <lineage>
        <taxon>Bacteria</taxon>
        <taxon>Pseudomonadati</taxon>
        <taxon>Acidobacteriota</taxon>
        <taxon>Terriglobia</taxon>
        <taxon>Terriglobales</taxon>
        <taxon>Acidobacteriaceae</taxon>
        <taxon>Edaphobacter</taxon>
    </lineage>
</organism>
<sequence length="61" mass="7129">MSRPVRLIGIDRRKTTFHLPERIFYLPDASPTRVEPMFSPLKGDPDLNGEVYTDEIMRKPQ</sequence>
<accession>A0AAU7D857</accession>
<evidence type="ECO:0008006" key="2">
    <source>
        <dbReference type="Google" id="ProtNLM"/>
    </source>
</evidence>
<evidence type="ECO:0000313" key="1">
    <source>
        <dbReference type="EMBL" id="XBH13765.1"/>
    </source>
</evidence>
<gene>
    <name evidence="1" type="ORF">P8936_01000</name>
</gene>
<dbReference type="AlphaFoldDB" id="A0AAU7D857"/>
<protein>
    <recommendedName>
        <fullName evidence="2">Transposase</fullName>
    </recommendedName>
</protein>